<evidence type="ECO:0000256" key="7">
    <source>
        <dbReference type="SAM" id="MobiDB-lite"/>
    </source>
</evidence>
<comment type="subcellular location">
    <subcellularLocation>
        <location evidence="1">Nucleus</location>
    </subcellularLocation>
</comment>
<dbReference type="PROSITE" id="PS00028">
    <property type="entry name" value="ZINC_FINGER_C2H2_1"/>
    <property type="match status" value="1"/>
</dbReference>
<evidence type="ECO:0000313" key="9">
    <source>
        <dbReference type="Proteomes" id="UP001652663"/>
    </source>
</evidence>
<evidence type="ECO:0000256" key="5">
    <source>
        <dbReference type="ARBA" id="ARBA00022833"/>
    </source>
</evidence>
<feature type="region of interest" description="Disordered" evidence="7">
    <location>
        <begin position="175"/>
        <end position="261"/>
    </location>
</feature>
<feature type="region of interest" description="Disordered" evidence="7">
    <location>
        <begin position="351"/>
        <end position="370"/>
    </location>
</feature>
<reference evidence="10" key="2">
    <citation type="submission" date="2025-08" db="UniProtKB">
        <authorList>
            <consortium name="RefSeq"/>
        </authorList>
    </citation>
    <scope>IDENTIFICATION</scope>
    <source>
        <tissue evidence="10">Blood</tissue>
    </source>
</reference>
<dbReference type="GeneID" id="109565935"/>
<feature type="compositionally biased region" description="Low complexity" evidence="7">
    <location>
        <begin position="83"/>
        <end position="92"/>
    </location>
</feature>
<evidence type="ECO:0000313" key="10">
    <source>
        <dbReference type="RefSeq" id="XP_070658945.1"/>
    </source>
</evidence>
<dbReference type="InterPro" id="IPR051845">
    <property type="entry name" value="Znf385"/>
</dbReference>
<dbReference type="RefSeq" id="XP_070658945.1">
    <property type="nucleotide sequence ID" value="XM_070802844.1"/>
</dbReference>
<feature type="region of interest" description="Disordered" evidence="7">
    <location>
        <begin position="67"/>
        <end position="116"/>
    </location>
</feature>
<organism evidence="9 10">
    <name type="scientific">Bos indicus</name>
    <name type="common">Zebu</name>
    <dbReference type="NCBI Taxonomy" id="9915"/>
    <lineage>
        <taxon>Eukaryota</taxon>
        <taxon>Metazoa</taxon>
        <taxon>Chordata</taxon>
        <taxon>Craniata</taxon>
        <taxon>Vertebrata</taxon>
        <taxon>Euteleostomi</taxon>
        <taxon>Mammalia</taxon>
        <taxon>Eutheria</taxon>
        <taxon>Laurasiatheria</taxon>
        <taxon>Artiodactyla</taxon>
        <taxon>Ruminantia</taxon>
        <taxon>Pecora</taxon>
        <taxon>Bovidae</taxon>
        <taxon>Bovinae</taxon>
        <taxon>Bos</taxon>
    </lineage>
</organism>
<evidence type="ECO:0000259" key="8">
    <source>
        <dbReference type="PROSITE" id="PS00028"/>
    </source>
</evidence>
<keyword evidence="4" id="KW-0863">Zinc-finger</keyword>
<keyword evidence="5" id="KW-0862">Zinc</keyword>
<dbReference type="SMART" id="SM00451">
    <property type="entry name" value="ZnF_U1"/>
    <property type="match status" value="3"/>
</dbReference>
<dbReference type="PANTHER" id="PTHR23067">
    <property type="entry name" value="DOUBLE-STRANDED RNA-BINDING ZINC FINGER PROTEIN"/>
    <property type="match status" value="1"/>
</dbReference>
<dbReference type="Gene3D" id="3.30.160.60">
    <property type="entry name" value="Classic Zinc Finger"/>
    <property type="match status" value="3"/>
</dbReference>
<dbReference type="PANTHER" id="PTHR23067:SF8">
    <property type="entry name" value="ZINC FINGER PROTEIN 385B"/>
    <property type="match status" value="1"/>
</dbReference>
<evidence type="ECO:0000256" key="4">
    <source>
        <dbReference type="ARBA" id="ARBA00022771"/>
    </source>
</evidence>
<name>A0ABM4TFW5_BOSIN</name>
<keyword evidence="3" id="KW-0677">Repeat</keyword>
<feature type="compositionally biased region" description="Polar residues" evidence="7">
    <location>
        <begin position="191"/>
        <end position="205"/>
    </location>
</feature>
<feature type="domain" description="C2H2-type" evidence="8">
    <location>
        <begin position="335"/>
        <end position="357"/>
    </location>
</feature>
<accession>A0ABM4TFW5</accession>
<keyword evidence="9" id="KW-1185">Reference proteome</keyword>
<dbReference type="InterPro" id="IPR036236">
    <property type="entry name" value="Znf_C2H2_sf"/>
</dbReference>
<dbReference type="SMART" id="SM00355">
    <property type="entry name" value="ZnF_C2H2"/>
    <property type="match status" value="3"/>
</dbReference>
<reference evidence="9" key="1">
    <citation type="submission" date="2025-05" db="UniProtKB">
        <authorList>
            <consortium name="RefSeq"/>
        </authorList>
    </citation>
    <scope>NUCLEOTIDE SEQUENCE [LARGE SCALE GENOMIC DNA]</scope>
</reference>
<protein>
    <submittedName>
        <fullName evidence="10">Zinc finger protein 385B isoform X3</fullName>
    </submittedName>
</protein>
<evidence type="ECO:0000256" key="2">
    <source>
        <dbReference type="ARBA" id="ARBA00022723"/>
    </source>
</evidence>
<keyword evidence="2" id="KW-0479">Metal-binding</keyword>
<dbReference type="SUPFAM" id="SSF57667">
    <property type="entry name" value="beta-beta-alpha zinc fingers"/>
    <property type="match status" value="3"/>
</dbReference>
<dbReference type="InterPro" id="IPR013087">
    <property type="entry name" value="Znf_C2H2_type"/>
</dbReference>
<keyword evidence="6" id="KW-0539">Nucleus</keyword>
<feature type="region of interest" description="Disordered" evidence="7">
    <location>
        <begin position="303"/>
        <end position="325"/>
    </location>
</feature>
<evidence type="ECO:0000256" key="6">
    <source>
        <dbReference type="ARBA" id="ARBA00023242"/>
    </source>
</evidence>
<dbReference type="Pfam" id="PF12874">
    <property type="entry name" value="zf-met"/>
    <property type="match status" value="3"/>
</dbReference>
<evidence type="ECO:0000256" key="3">
    <source>
        <dbReference type="ARBA" id="ARBA00022737"/>
    </source>
</evidence>
<sequence length="456" mass="48663">MKYSLSPDNYSEDGIMNMATFLRGFEEKGIKNDRPEDQLSKEKKKILFSFCEVCNIQLNSAAQAQVHYNGKSHRKRVKQLSDGQPSSPAQGSGPPPPASPSTHTSTGSTCHTTTLPALVRTPTLMMQPSLDIKPFMSFPVDSNSAVGLFPNFNTSQAEAHYKGSKHAKKVKALEATKNKPKMVSSKDSAKANPSCSITPITGNNSDKSEEKGKLKGSISNQVSSSEGGLFLPKPGTAALPPAAATSPSKSTNGAPGTVSESEEEKAKKLLYCSLCKVAVNSLSQLEAHNTGSKHKTMVEARNGAGPIKSYPRPGSRLKMQNGSKGSGLQNKTFHCEICDVHVNSEIQLKQHISSRRHKDRVAGKPLKPKYSPYNKLQRSPSILAAKLAFQKDMMKPLAPAFLSSPLAAAAAVSSALSLPPRPSASLFQAAAIPPALLRPGHGPIRATPASILFAPY</sequence>
<proteinExistence type="predicted"/>
<dbReference type="Proteomes" id="UP001652663">
    <property type="component" value="Chromosome 2"/>
</dbReference>
<dbReference type="InterPro" id="IPR003604">
    <property type="entry name" value="Matrin/U1-like-C_Znf_C2H2"/>
</dbReference>
<feature type="compositionally biased region" description="Low complexity" evidence="7">
    <location>
        <begin position="100"/>
        <end position="114"/>
    </location>
</feature>
<evidence type="ECO:0000256" key="1">
    <source>
        <dbReference type="ARBA" id="ARBA00004123"/>
    </source>
</evidence>
<feature type="compositionally biased region" description="Low complexity" evidence="7">
    <location>
        <begin position="231"/>
        <end position="251"/>
    </location>
</feature>
<feature type="compositionally biased region" description="Polar residues" evidence="7">
    <location>
        <begin position="217"/>
        <end position="226"/>
    </location>
</feature>
<gene>
    <name evidence="10" type="primary">ZNF385B</name>
</gene>